<dbReference type="Pfam" id="PF00583">
    <property type="entry name" value="Acetyltransf_1"/>
    <property type="match status" value="1"/>
</dbReference>
<dbReference type="AlphaFoldDB" id="A0A1B2LWB2"/>
<evidence type="ECO:0000259" key="1">
    <source>
        <dbReference type="PROSITE" id="PS51186"/>
    </source>
</evidence>
<dbReference type="KEGG" id="ala:BFG52_01885"/>
<dbReference type="STRING" id="1789224.BFG52_01885"/>
<dbReference type="InterPro" id="IPR000182">
    <property type="entry name" value="GNAT_dom"/>
</dbReference>
<dbReference type="PANTHER" id="PTHR42791">
    <property type="entry name" value="GNAT FAMILY ACETYLTRANSFERASE"/>
    <property type="match status" value="1"/>
</dbReference>
<evidence type="ECO:0000313" key="3">
    <source>
        <dbReference type="Proteomes" id="UP000093391"/>
    </source>
</evidence>
<dbReference type="InterPro" id="IPR016181">
    <property type="entry name" value="Acyl_CoA_acyltransferase"/>
</dbReference>
<name>A0A1B2LWB2_9GAMM</name>
<dbReference type="InterPro" id="IPR052523">
    <property type="entry name" value="Trichothecene_AcTrans"/>
</dbReference>
<dbReference type="Proteomes" id="UP000093391">
    <property type="component" value="Chromosome"/>
</dbReference>
<gene>
    <name evidence="2" type="ORF">BFG52_01885</name>
</gene>
<dbReference type="RefSeq" id="WP_067551865.1">
    <property type="nucleotide sequence ID" value="NZ_CP016895.1"/>
</dbReference>
<feature type="domain" description="N-acetyltransferase" evidence="1">
    <location>
        <begin position="125"/>
        <end position="266"/>
    </location>
</feature>
<dbReference type="CDD" id="cd04301">
    <property type="entry name" value="NAT_SF"/>
    <property type="match status" value="1"/>
</dbReference>
<proteinExistence type="predicted"/>
<dbReference type="PANTHER" id="PTHR42791:SF1">
    <property type="entry name" value="N-ACETYLTRANSFERASE DOMAIN-CONTAINING PROTEIN"/>
    <property type="match status" value="1"/>
</dbReference>
<accession>A0A1B2LWB2</accession>
<evidence type="ECO:0000313" key="2">
    <source>
        <dbReference type="EMBL" id="AOA57225.1"/>
    </source>
</evidence>
<keyword evidence="3" id="KW-1185">Reference proteome</keyword>
<organism evidence="2 3">
    <name type="scientific">Acinetobacter larvae</name>
    <dbReference type="NCBI Taxonomy" id="1789224"/>
    <lineage>
        <taxon>Bacteria</taxon>
        <taxon>Pseudomonadati</taxon>
        <taxon>Pseudomonadota</taxon>
        <taxon>Gammaproteobacteria</taxon>
        <taxon>Moraxellales</taxon>
        <taxon>Moraxellaceae</taxon>
        <taxon>Acinetobacter</taxon>
    </lineage>
</organism>
<dbReference type="EMBL" id="CP016895">
    <property type="protein sequence ID" value="AOA57225.1"/>
    <property type="molecule type" value="Genomic_DNA"/>
</dbReference>
<sequence>MSELAISTDVQHRQAFHQLEQMFWQAISRESLHPSAQVHCYCSESSALGFNFIFVHAGAKPADLQHVMQFCAQQQIEYILVCERDAALLSDIQQDTQFSADGSTTAMGLDLKTWQALPSQSTHTIDITLQDRSALADWAEPLNSAFADGDEQLTQQLLRAHQQALDAQQPLYHFVLRTAHQGSQQVVAALTLSIDQQIARLDDIGTRQDAQAKGYATALIQHALIFAQQHGVQHCYLEASAQGLSIYQKIGFRALFQNENFIRLNT</sequence>
<dbReference type="OrthoDB" id="5637934at2"/>
<dbReference type="GO" id="GO:0016747">
    <property type="term" value="F:acyltransferase activity, transferring groups other than amino-acyl groups"/>
    <property type="evidence" value="ECO:0007669"/>
    <property type="project" value="InterPro"/>
</dbReference>
<dbReference type="PROSITE" id="PS51186">
    <property type="entry name" value="GNAT"/>
    <property type="match status" value="1"/>
</dbReference>
<reference evidence="2 3" key="1">
    <citation type="submission" date="2016-08" db="EMBL/GenBank/DDBJ databases">
        <authorList>
            <person name="Seilhamer J.J."/>
        </authorList>
    </citation>
    <scope>NUCLEOTIDE SEQUENCE [LARGE SCALE GENOMIC DNA]</scope>
    <source>
        <strain evidence="2 3">BRTC-1</strain>
    </source>
</reference>
<dbReference type="Gene3D" id="3.40.630.30">
    <property type="match status" value="1"/>
</dbReference>
<dbReference type="SUPFAM" id="SSF55729">
    <property type="entry name" value="Acyl-CoA N-acyltransferases (Nat)"/>
    <property type="match status" value="1"/>
</dbReference>
<protein>
    <recommendedName>
        <fullName evidence="1">N-acetyltransferase domain-containing protein</fullName>
    </recommendedName>
</protein>